<dbReference type="InterPro" id="IPR024958">
    <property type="entry name" value="GRASP_PDZ"/>
</dbReference>
<feature type="domain" description="PDZ GRASP-type" evidence="7">
    <location>
        <begin position="117"/>
        <end position="206"/>
    </location>
</feature>
<dbReference type="InterPro" id="IPR007583">
    <property type="entry name" value="GRASP55_65"/>
</dbReference>
<evidence type="ECO:0000256" key="6">
    <source>
        <dbReference type="SAM" id="MobiDB-lite"/>
    </source>
</evidence>
<sequence length="244" mass="26616">MGATESRPEAGVPSIGYHVIRVAQGSPAHHAGFEPFFDFCIGINGLPLTDLGVEYPPGVPIRSRLGSAKWSTVEANEGREIVLNVWNTKQQAYRDNAQPSLLGLTLRLCNPNVCISHVWHILDVLEGSPADSAGLVPFGDYIIGWTGGPLESENDFFQLIEQHAGRNVAMYVYNSDYDHTREVVIMPNRDWGGEGLLGCGVGYGLLHRIPKPQRSWEQDEDLAPPQTPGAPAAAEPYGTAKEEE</sequence>
<evidence type="ECO:0000256" key="2">
    <source>
        <dbReference type="ARBA" id="ARBA00022737"/>
    </source>
</evidence>
<dbReference type="FunFam" id="2.30.42.10:FF:000026">
    <property type="entry name" value="Golgi reassembly stacking protein 2"/>
    <property type="match status" value="1"/>
</dbReference>
<name>A0AAF0IS25_9BASI</name>
<dbReference type="GO" id="GO:0000139">
    <property type="term" value="C:Golgi membrane"/>
    <property type="evidence" value="ECO:0007669"/>
    <property type="project" value="UniProtKB-SubCell"/>
</dbReference>
<feature type="region of interest" description="Disordered" evidence="6">
    <location>
        <begin position="214"/>
        <end position="244"/>
    </location>
</feature>
<dbReference type="PANTHER" id="PTHR12893:SF0">
    <property type="entry name" value="GRASP65"/>
    <property type="match status" value="1"/>
</dbReference>
<evidence type="ECO:0000256" key="1">
    <source>
        <dbReference type="ARBA" id="ARBA00004394"/>
    </source>
</evidence>
<comment type="subcellular location">
    <subcellularLocation>
        <location evidence="1">Golgi apparatus membrane</location>
    </subcellularLocation>
</comment>
<dbReference type="PANTHER" id="PTHR12893">
    <property type="entry name" value="GOLGI REASSEMBLY STACKING PROTEIN GRASP"/>
    <property type="match status" value="1"/>
</dbReference>
<evidence type="ECO:0000313" key="8">
    <source>
        <dbReference type="EMBL" id="WFD03092.1"/>
    </source>
</evidence>
<evidence type="ECO:0000256" key="4">
    <source>
        <dbReference type="ARBA" id="ARBA00023136"/>
    </source>
</evidence>
<dbReference type="EMBL" id="CP119936">
    <property type="protein sequence ID" value="WFD03092.1"/>
    <property type="molecule type" value="Genomic_DNA"/>
</dbReference>
<dbReference type="GO" id="GO:0046872">
    <property type="term" value="F:metal ion binding"/>
    <property type="evidence" value="ECO:0007669"/>
    <property type="project" value="UniProtKB-KW"/>
</dbReference>
<dbReference type="Pfam" id="PF04495">
    <property type="entry name" value="GRASP55_65"/>
    <property type="match status" value="1"/>
</dbReference>
<organism evidence="8 9">
    <name type="scientific">Malassezia obtusa</name>
    <dbReference type="NCBI Taxonomy" id="76774"/>
    <lineage>
        <taxon>Eukaryota</taxon>
        <taxon>Fungi</taxon>
        <taxon>Dikarya</taxon>
        <taxon>Basidiomycota</taxon>
        <taxon>Ustilaginomycotina</taxon>
        <taxon>Malasseziomycetes</taxon>
        <taxon>Malasseziales</taxon>
        <taxon>Malasseziaceae</taxon>
        <taxon>Malassezia</taxon>
    </lineage>
</organism>
<evidence type="ECO:0000259" key="7">
    <source>
        <dbReference type="PROSITE" id="PS51865"/>
    </source>
</evidence>
<evidence type="ECO:0000256" key="3">
    <source>
        <dbReference type="ARBA" id="ARBA00023034"/>
    </source>
</evidence>
<feature type="binding site" evidence="5">
    <location>
        <position position="18"/>
    </location>
    <ligand>
        <name>Zn(2+)</name>
        <dbReference type="ChEBI" id="CHEBI:29105"/>
    </ligand>
</feature>
<feature type="binding site" evidence="5">
    <location>
        <position position="109"/>
    </location>
    <ligand>
        <name>Zn(2+)</name>
        <dbReference type="ChEBI" id="CHEBI:29105"/>
    </ligand>
</feature>
<keyword evidence="9" id="KW-1185">Reference proteome</keyword>
<reference evidence="8" key="1">
    <citation type="submission" date="2023-03" db="EMBL/GenBank/DDBJ databases">
        <title>Mating type loci evolution in Malassezia.</title>
        <authorList>
            <person name="Coelho M.A."/>
        </authorList>
    </citation>
    <scope>NUCLEOTIDE SEQUENCE</scope>
    <source>
        <strain evidence="8">CBS 7876</strain>
    </source>
</reference>
<keyword evidence="2" id="KW-0677">Repeat</keyword>
<dbReference type="SUPFAM" id="SSF50156">
    <property type="entry name" value="PDZ domain-like"/>
    <property type="match status" value="1"/>
</dbReference>
<dbReference type="Gene3D" id="2.30.42.10">
    <property type="match status" value="2"/>
</dbReference>
<keyword evidence="3" id="KW-0333">Golgi apparatus</keyword>
<keyword evidence="5" id="KW-0479">Metal-binding</keyword>
<evidence type="ECO:0000313" key="9">
    <source>
        <dbReference type="Proteomes" id="UP001214603"/>
    </source>
</evidence>
<proteinExistence type="predicted"/>
<dbReference type="InterPro" id="IPR036034">
    <property type="entry name" value="PDZ_sf"/>
</dbReference>
<evidence type="ECO:0000256" key="5">
    <source>
        <dbReference type="PIRSR" id="PIRSR607583-1"/>
    </source>
</evidence>
<protein>
    <recommendedName>
        <fullName evidence="7">PDZ GRASP-type domain-containing protein</fullName>
    </recommendedName>
</protein>
<dbReference type="Proteomes" id="UP001214603">
    <property type="component" value="Chromosome 3"/>
</dbReference>
<gene>
    <name evidence="8" type="ORF">MOBT1_001781</name>
</gene>
<dbReference type="GO" id="GO:0007030">
    <property type="term" value="P:Golgi organization"/>
    <property type="evidence" value="ECO:0007669"/>
    <property type="project" value="TreeGrafter"/>
</dbReference>
<keyword evidence="5" id="KW-0862">Zinc</keyword>
<dbReference type="AlphaFoldDB" id="A0AAF0IS25"/>
<accession>A0AAF0IS25</accession>
<keyword evidence="4" id="KW-0472">Membrane</keyword>
<dbReference type="PROSITE" id="PS51865">
    <property type="entry name" value="PDZ_GRASP"/>
    <property type="match status" value="1"/>
</dbReference>